<dbReference type="KEGG" id="emx:FKV68_20950"/>
<keyword evidence="3" id="KW-0029">Amino-acid transport</keyword>
<dbReference type="Gene3D" id="3.40.50.2300">
    <property type="match status" value="2"/>
</dbReference>
<accession>A0A859QE43</accession>
<evidence type="ECO:0000256" key="1">
    <source>
        <dbReference type="ARBA" id="ARBA00010062"/>
    </source>
</evidence>
<evidence type="ECO:0000256" key="3">
    <source>
        <dbReference type="ARBA" id="ARBA00022970"/>
    </source>
</evidence>
<dbReference type="Proteomes" id="UP000510721">
    <property type="component" value="Plasmid pEmeITTGR7a"/>
</dbReference>
<sequence length="401" mass="42923">MRKLTLTLLVCGLLGATSANAQITDGVVRIGVMTDSSGMFSALAGPGGAVAARMAAEDFGGKVAGVPIEVITADHQNKPDLGSTIVRKWYDEDGVDLVLDVPNSSVALAVQAIAKERRKLVIYAGAGTAELTGKNCMPTSFQWVWDTYSVAASTGRAMLDEGAKKWFIIAADYAFGQTMAADISKVVKAGGGTVLGITKHPINTADLSSFILQAQGSNPDVVALANGGSDTVNAVKQFAEFGAGANGTKLAGLAVFITDVHGIGLESAQGLVLTTGFYWDRSDKTREWSKRFFEMHGAMPSMAQAGVYSAVTHYLHAVEALKDDNPEKVAQKMRETRVHDIFADDGYIRADGRLVHDMYLAQVKKPNEVRYPWDYYNIIRTIPAEQAVRPLAESTCPLVTQ</sequence>
<evidence type="ECO:0000313" key="5">
    <source>
        <dbReference type="Proteomes" id="UP000510721"/>
    </source>
</evidence>
<dbReference type="AlphaFoldDB" id="A0A859QE43"/>
<proteinExistence type="inferred from homology"/>
<geneLocation type="plasmid" evidence="5">
    <name>pemeittgr7a</name>
</geneLocation>
<keyword evidence="4" id="KW-0614">Plasmid</keyword>
<comment type="similarity">
    <text evidence="1">Belongs to the leucine-binding protein family.</text>
</comment>
<dbReference type="InterPro" id="IPR051010">
    <property type="entry name" value="BCAA_transport"/>
</dbReference>
<dbReference type="InterPro" id="IPR028082">
    <property type="entry name" value="Peripla_BP_I"/>
</dbReference>
<keyword evidence="5" id="KW-1185">Reference proteome</keyword>
<evidence type="ECO:0000313" key="4">
    <source>
        <dbReference type="EMBL" id="QLL63953.1"/>
    </source>
</evidence>
<organism evidence="4 5">
    <name type="scientific">Sinorhizobium mexicanum</name>
    <dbReference type="NCBI Taxonomy" id="375549"/>
    <lineage>
        <taxon>Bacteria</taxon>
        <taxon>Pseudomonadati</taxon>
        <taxon>Pseudomonadota</taxon>
        <taxon>Alphaproteobacteria</taxon>
        <taxon>Hyphomicrobiales</taxon>
        <taxon>Rhizobiaceae</taxon>
        <taxon>Sinorhizobium/Ensifer group</taxon>
        <taxon>Sinorhizobium</taxon>
    </lineage>
</organism>
<dbReference type="PANTHER" id="PTHR30483">
    <property type="entry name" value="LEUCINE-SPECIFIC-BINDING PROTEIN"/>
    <property type="match status" value="1"/>
</dbReference>
<dbReference type="SUPFAM" id="SSF53822">
    <property type="entry name" value="Periplasmic binding protein-like I"/>
    <property type="match status" value="1"/>
</dbReference>
<dbReference type="CDD" id="cd06327">
    <property type="entry name" value="PBP1_SBP-like"/>
    <property type="match status" value="1"/>
</dbReference>
<dbReference type="PANTHER" id="PTHR30483:SF6">
    <property type="entry name" value="PERIPLASMIC BINDING PROTEIN OF ABC TRANSPORTER FOR NATURAL AMINO ACIDS"/>
    <property type="match status" value="1"/>
</dbReference>
<dbReference type="RefSeq" id="WP_180941835.1">
    <property type="nucleotide sequence ID" value="NZ_CP041239.1"/>
</dbReference>
<dbReference type="EMBL" id="CP041239">
    <property type="protein sequence ID" value="QLL63953.1"/>
    <property type="molecule type" value="Genomic_DNA"/>
</dbReference>
<reference evidence="4 5" key="1">
    <citation type="submission" date="2019-06" db="EMBL/GenBank/DDBJ databases">
        <title>Complete genome sequence of Ensifer mexicanus ITTG R7 isolated from nodules of Acacia angustissima (Mill.) Kuntze.</title>
        <authorList>
            <person name="Rincon-Rosales R."/>
            <person name="Rogel M.A."/>
            <person name="Guerrero G."/>
            <person name="Rincon-Molina C.I."/>
            <person name="Lopez-Lopez A."/>
            <person name="Martinez-Romero E."/>
        </authorList>
    </citation>
    <scope>NUCLEOTIDE SEQUENCE [LARGE SCALE GENOMIC DNA]</scope>
    <source>
        <strain evidence="4 5">ITTG R7</strain>
        <plasmid evidence="5">pemeittgr7a</plasmid>
    </source>
</reference>
<dbReference type="GO" id="GO:0006865">
    <property type="term" value="P:amino acid transport"/>
    <property type="evidence" value="ECO:0007669"/>
    <property type="project" value="UniProtKB-KW"/>
</dbReference>
<keyword evidence="2" id="KW-0732">Signal</keyword>
<protein>
    <submittedName>
        <fullName evidence="4">ABC transporter substrate-binding protein</fullName>
    </submittedName>
</protein>
<dbReference type="Pfam" id="PF13458">
    <property type="entry name" value="Peripla_BP_6"/>
    <property type="match status" value="1"/>
</dbReference>
<dbReference type="InterPro" id="IPR028081">
    <property type="entry name" value="Leu-bd"/>
</dbReference>
<keyword evidence="3" id="KW-0813">Transport</keyword>
<gene>
    <name evidence="4" type="ORF">FKV68_20950</name>
</gene>
<evidence type="ECO:0000256" key="2">
    <source>
        <dbReference type="ARBA" id="ARBA00022729"/>
    </source>
</evidence>
<name>A0A859QE43_9HYPH</name>